<dbReference type="InterPro" id="IPR006073">
    <property type="entry name" value="GTP-bd"/>
</dbReference>
<keyword evidence="6" id="KW-0378">Hydrolase</keyword>
<evidence type="ECO:0000313" key="10">
    <source>
        <dbReference type="Proteomes" id="UP000662873"/>
    </source>
</evidence>
<organism evidence="9 10">
    <name type="scientific">Candidatus Nitrosymbiomonas proteolyticus</name>
    <dbReference type="NCBI Taxonomy" id="2608984"/>
    <lineage>
        <taxon>Bacteria</taxon>
        <taxon>Bacillati</taxon>
        <taxon>Armatimonadota</taxon>
        <taxon>Armatimonadota incertae sedis</taxon>
        <taxon>Candidatus Nitrosymbiomonas</taxon>
    </lineage>
</organism>
<keyword evidence="6" id="KW-0963">Cytoplasm</keyword>
<feature type="binding site" evidence="6">
    <location>
        <position position="439"/>
    </location>
    <ligand>
        <name>(6S)-5-formyl-5,6,7,8-tetrahydrofolate</name>
        <dbReference type="ChEBI" id="CHEBI:57457"/>
    </ligand>
</feature>
<feature type="binding site" evidence="6">
    <location>
        <position position="118"/>
    </location>
    <ligand>
        <name>(6S)-5-formyl-5,6,7,8-tetrahydrofolate</name>
        <dbReference type="ChEBI" id="CHEBI:57457"/>
    </ligand>
</feature>
<dbReference type="EMBL" id="AP021858">
    <property type="protein sequence ID" value="BBO24851.1"/>
    <property type="molecule type" value="Genomic_DNA"/>
</dbReference>
<keyword evidence="3 6" id="KW-0547">Nucleotide-binding</keyword>
<keyword evidence="6" id="KW-0479">Metal-binding</keyword>
<comment type="subcellular location">
    <subcellularLocation>
        <location evidence="6">Cytoplasm</location>
    </subcellularLocation>
</comment>
<dbReference type="HAMAP" id="MF_00379">
    <property type="entry name" value="GTPase_MnmE"/>
    <property type="match status" value="1"/>
</dbReference>
<proteinExistence type="inferred from homology"/>
<dbReference type="Gene3D" id="3.30.1360.120">
    <property type="entry name" value="Probable tRNA modification gtpase trme, domain 1"/>
    <property type="match status" value="1"/>
</dbReference>
<dbReference type="Pfam" id="PF01926">
    <property type="entry name" value="MMR_HSR1"/>
    <property type="match status" value="1"/>
</dbReference>
<dbReference type="InterPro" id="IPR027417">
    <property type="entry name" value="P-loop_NTPase"/>
</dbReference>
<feature type="binding site" evidence="6">
    <location>
        <position position="242"/>
    </location>
    <ligand>
        <name>K(+)</name>
        <dbReference type="ChEBI" id="CHEBI:29103"/>
    </ligand>
</feature>
<dbReference type="InterPro" id="IPR027368">
    <property type="entry name" value="MnmE_dom2"/>
</dbReference>
<dbReference type="GO" id="GO:0030488">
    <property type="term" value="P:tRNA methylation"/>
    <property type="evidence" value="ECO:0007669"/>
    <property type="project" value="TreeGrafter"/>
</dbReference>
<dbReference type="Pfam" id="PF10396">
    <property type="entry name" value="TrmE_N"/>
    <property type="match status" value="1"/>
</dbReference>
<dbReference type="InterPro" id="IPR004520">
    <property type="entry name" value="GTPase_MnmE"/>
</dbReference>
<dbReference type="PROSITE" id="PS51709">
    <property type="entry name" value="G_TRME"/>
    <property type="match status" value="1"/>
</dbReference>
<feature type="binding site" evidence="6">
    <location>
        <position position="227"/>
    </location>
    <ligand>
        <name>Mg(2+)</name>
        <dbReference type="ChEBI" id="CHEBI:18420"/>
    </ligand>
</feature>
<feature type="binding site" evidence="6">
    <location>
        <begin position="223"/>
        <end position="228"/>
    </location>
    <ligand>
        <name>GTP</name>
        <dbReference type="ChEBI" id="CHEBI:37565"/>
    </ligand>
</feature>
<dbReference type="InterPro" id="IPR018948">
    <property type="entry name" value="GTP-bd_TrmE_N"/>
</dbReference>
<dbReference type="Gene3D" id="3.40.50.300">
    <property type="entry name" value="P-loop containing nucleotide triphosphate hydrolases"/>
    <property type="match status" value="1"/>
</dbReference>
<dbReference type="SUPFAM" id="SSF52540">
    <property type="entry name" value="P-loop containing nucleoside triphosphate hydrolases"/>
    <property type="match status" value="1"/>
</dbReference>
<dbReference type="InterPro" id="IPR027266">
    <property type="entry name" value="TrmE/GcvT-like"/>
</dbReference>
<feature type="binding site" evidence="6">
    <location>
        <position position="247"/>
    </location>
    <ligand>
        <name>K(+)</name>
        <dbReference type="ChEBI" id="CHEBI:29103"/>
    </ligand>
</feature>
<evidence type="ECO:0000256" key="2">
    <source>
        <dbReference type="ARBA" id="ARBA00022694"/>
    </source>
</evidence>
<dbReference type="GO" id="GO:0005829">
    <property type="term" value="C:cytosol"/>
    <property type="evidence" value="ECO:0007669"/>
    <property type="project" value="TreeGrafter"/>
</dbReference>
<sequence>MRRLSDTIVAPITGAGPAPVAVVRLSGASAWEVAAQVFAPWPDRPVSHRAYYGLIAQRDEGLALVFEGGRGFTGEPAVEFSVHGSLAAVRSVVDACLEAGARSAEAGEFTYRAFLNGKIDLIEAEGIRDAIEAKTERQLLQAKLLRSGGLSAQVREIVVALQKVLAAVEASVDFSEEIGDLDRDAAAIRLRDASAKLDSLLATARPGRILRQGLRIALVGRPNAGKSSLLNALAGIGRSIVTEVPGTTRDYIEETVELGGVPCVLIDTAGLREPNDPVEAEGVALTRRWVESADVVAYVYDASAGLNEDDAELLRQIDRELLMIANKTDLRPGFRAPDGHIAVSAKFALGLEAISRWCEAFSDSDLAATTPLVQGRHGPHLRRANEAVQSSLEALFASVPDDLVAVGLVAAIDELGRITGESADEDMVDRIFSDFCIGK</sequence>
<evidence type="ECO:0000256" key="5">
    <source>
        <dbReference type="ARBA" id="ARBA00023134"/>
    </source>
</evidence>
<dbReference type="InterPro" id="IPR005225">
    <property type="entry name" value="Small_GTP-bd"/>
</dbReference>
<evidence type="ECO:0000313" key="9">
    <source>
        <dbReference type="EMBL" id="BBO24851.1"/>
    </source>
</evidence>
<comment type="caution">
    <text evidence="6">Lacks conserved residue(s) required for the propagation of feature annotation.</text>
</comment>
<protein>
    <recommendedName>
        <fullName evidence="6">tRNA modification GTPase MnmE</fullName>
        <ecNumber evidence="6">3.6.-.-</ecNumber>
    </recommendedName>
</protein>
<keyword evidence="4 6" id="KW-0630">Potassium</keyword>
<dbReference type="Proteomes" id="UP000662873">
    <property type="component" value="Chromosome"/>
</dbReference>
<comment type="subunit">
    <text evidence="6">Homodimer. Heterotetramer of two MnmE and two MnmG subunits.</text>
</comment>
<dbReference type="GO" id="GO:0003924">
    <property type="term" value="F:GTPase activity"/>
    <property type="evidence" value="ECO:0007669"/>
    <property type="project" value="UniProtKB-UniRule"/>
</dbReference>
<dbReference type="SUPFAM" id="SSF103025">
    <property type="entry name" value="Folate-binding domain"/>
    <property type="match status" value="1"/>
</dbReference>
<evidence type="ECO:0000256" key="3">
    <source>
        <dbReference type="ARBA" id="ARBA00022741"/>
    </source>
</evidence>
<dbReference type="InterPro" id="IPR031168">
    <property type="entry name" value="G_TrmE"/>
</dbReference>
<feature type="binding site" evidence="6">
    <location>
        <position position="223"/>
    </location>
    <ligand>
        <name>K(+)</name>
        <dbReference type="ChEBI" id="CHEBI:29103"/>
    </ligand>
</feature>
<dbReference type="NCBIfam" id="TIGR00450">
    <property type="entry name" value="mnmE_trmE_thdF"/>
    <property type="match status" value="1"/>
</dbReference>
<feature type="binding site" evidence="6">
    <location>
        <begin position="267"/>
        <end position="270"/>
    </location>
    <ligand>
        <name>GTP</name>
        <dbReference type="ChEBI" id="CHEBI:37565"/>
    </ligand>
</feature>
<evidence type="ECO:0000256" key="6">
    <source>
        <dbReference type="HAMAP-Rule" id="MF_00379"/>
    </source>
</evidence>
<comment type="cofactor">
    <cofactor evidence="6">
        <name>K(+)</name>
        <dbReference type="ChEBI" id="CHEBI:29103"/>
    </cofactor>
    <text evidence="6">Binds 1 potassium ion per subunit.</text>
</comment>
<dbReference type="GO" id="GO:0002098">
    <property type="term" value="P:tRNA wobble uridine modification"/>
    <property type="evidence" value="ECO:0007669"/>
    <property type="project" value="TreeGrafter"/>
</dbReference>
<dbReference type="PRINTS" id="PR00326">
    <property type="entry name" value="GTP1OBG"/>
</dbReference>
<feature type="binding site" evidence="6">
    <location>
        <position position="244"/>
    </location>
    <ligand>
        <name>K(+)</name>
        <dbReference type="ChEBI" id="CHEBI:29103"/>
    </ligand>
</feature>
<dbReference type="EC" id="3.6.-.-" evidence="6"/>
<reference evidence="9" key="1">
    <citation type="journal article" name="DNA Res.">
        <title>The physiological potential of anammox bacteria as revealed by their core genome structure.</title>
        <authorList>
            <person name="Okubo T."/>
            <person name="Toyoda A."/>
            <person name="Fukuhara K."/>
            <person name="Uchiyama I."/>
            <person name="Harigaya Y."/>
            <person name="Kuroiwa M."/>
            <person name="Suzuki T."/>
            <person name="Murakami Y."/>
            <person name="Suwa Y."/>
            <person name="Takami H."/>
        </authorList>
    </citation>
    <scope>NUCLEOTIDE SEQUENCE</scope>
    <source>
        <strain evidence="9">317325-2</strain>
    </source>
</reference>
<dbReference type="GO" id="GO:0005525">
    <property type="term" value="F:GTP binding"/>
    <property type="evidence" value="ECO:0007669"/>
    <property type="project" value="UniProtKB-UniRule"/>
</dbReference>
<evidence type="ECO:0000256" key="4">
    <source>
        <dbReference type="ARBA" id="ARBA00022958"/>
    </source>
</evidence>
<accession>A0A809SBB2</accession>
<keyword evidence="2 6" id="KW-0819">tRNA processing</keyword>
<comment type="similarity">
    <text evidence="1 6 7">Belongs to the TRAFAC class TrmE-Era-EngA-EngB-Septin-like GTPase superfamily. TrmE GTPase family.</text>
</comment>
<dbReference type="PANTHER" id="PTHR42714">
    <property type="entry name" value="TRNA MODIFICATION GTPASE GTPBP3"/>
    <property type="match status" value="1"/>
</dbReference>
<dbReference type="NCBIfam" id="TIGR00231">
    <property type="entry name" value="small_GTP"/>
    <property type="match status" value="1"/>
</dbReference>
<dbReference type="GO" id="GO:0046872">
    <property type="term" value="F:metal ion binding"/>
    <property type="evidence" value="ECO:0007669"/>
    <property type="project" value="UniProtKB-KW"/>
</dbReference>
<dbReference type="CDD" id="cd04164">
    <property type="entry name" value="trmE"/>
    <property type="match status" value="1"/>
</dbReference>
<dbReference type="PANTHER" id="PTHR42714:SF2">
    <property type="entry name" value="TRNA MODIFICATION GTPASE GTPBP3, MITOCHONDRIAL"/>
    <property type="match status" value="1"/>
</dbReference>
<feature type="binding site" evidence="6">
    <location>
        <position position="24"/>
    </location>
    <ligand>
        <name>(6S)-5-formyl-5,6,7,8-tetrahydrofolate</name>
        <dbReference type="ChEBI" id="CHEBI:57457"/>
    </ligand>
</feature>
<feature type="binding site" evidence="6">
    <location>
        <begin position="242"/>
        <end position="248"/>
    </location>
    <ligand>
        <name>GTP</name>
        <dbReference type="ChEBI" id="CHEBI:37565"/>
    </ligand>
</feature>
<evidence type="ECO:0000256" key="7">
    <source>
        <dbReference type="RuleBase" id="RU003313"/>
    </source>
</evidence>
<keyword evidence="6" id="KW-0460">Magnesium</keyword>
<gene>
    <name evidence="6" type="primary">mnmE</name>
    <name evidence="6" type="synonym">trmE</name>
    <name evidence="9" type="ORF">NPRO_24460</name>
</gene>
<dbReference type="KEGG" id="npy:NPRO_24460"/>
<feature type="binding site" evidence="6">
    <location>
        <position position="248"/>
    </location>
    <ligand>
        <name>Mg(2+)</name>
        <dbReference type="ChEBI" id="CHEBI:18420"/>
    </ligand>
</feature>
<comment type="function">
    <text evidence="6">Exhibits a very high intrinsic GTPase hydrolysis rate. Involved in the addition of a carboxymethylaminomethyl (cmnm) group at the wobble position (U34) of certain tRNAs, forming tRNA-cmnm(5)s(2)U34.</text>
</comment>
<feature type="domain" description="TrmE-type G" evidence="8">
    <location>
        <begin position="213"/>
        <end position="363"/>
    </location>
</feature>
<dbReference type="AlphaFoldDB" id="A0A809SBB2"/>
<dbReference type="Gene3D" id="1.20.120.430">
    <property type="entry name" value="tRNA modification GTPase MnmE domain 2"/>
    <property type="match status" value="1"/>
</dbReference>
<name>A0A809SBB2_9BACT</name>
<evidence type="ECO:0000256" key="1">
    <source>
        <dbReference type="ARBA" id="ARBA00011043"/>
    </source>
</evidence>
<feature type="binding site" evidence="6">
    <location>
        <position position="79"/>
    </location>
    <ligand>
        <name>(6S)-5-formyl-5,6,7,8-tetrahydrofolate</name>
        <dbReference type="ChEBI" id="CHEBI:57457"/>
    </ligand>
</feature>
<dbReference type="InterPro" id="IPR025867">
    <property type="entry name" value="MnmE_helical"/>
</dbReference>
<keyword evidence="5 6" id="KW-0342">GTP-binding</keyword>
<evidence type="ECO:0000259" key="8">
    <source>
        <dbReference type="PROSITE" id="PS51709"/>
    </source>
</evidence>
<dbReference type="CDD" id="cd14858">
    <property type="entry name" value="TrmE_N"/>
    <property type="match status" value="1"/>
</dbReference>
<dbReference type="Pfam" id="PF12631">
    <property type="entry name" value="MnmE_helical"/>
    <property type="match status" value="1"/>
</dbReference>